<dbReference type="GO" id="GO:0003677">
    <property type="term" value="F:DNA binding"/>
    <property type="evidence" value="ECO:0007669"/>
    <property type="project" value="InterPro"/>
</dbReference>
<dbReference type="InterPro" id="IPR010982">
    <property type="entry name" value="Lambda_DNA-bd_dom_sf"/>
</dbReference>
<dbReference type="CDD" id="cd00093">
    <property type="entry name" value="HTH_XRE"/>
    <property type="match status" value="1"/>
</dbReference>
<proteinExistence type="predicted"/>
<feature type="compositionally biased region" description="Basic residues" evidence="1">
    <location>
        <begin position="120"/>
        <end position="130"/>
    </location>
</feature>
<dbReference type="Pfam" id="PF01381">
    <property type="entry name" value="HTH_3"/>
    <property type="match status" value="1"/>
</dbReference>
<dbReference type="EMBL" id="JABBKX010000004">
    <property type="protein sequence ID" value="NMJ42451.1"/>
    <property type="molecule type" value="Genomic_DNA"/>
</dbReference>
<keyword evidence="4" id="KW-1185">Reference proteome</keyword>
<dbReference type="RefSeq" id="WP_170054767.1">
    <property type="nucleotide sequence ID" value="NZ_JABBKX010000004.1"/>
</dbReference>
<name>A0A848ED80_9PROT</name>
<feature type="compositionally biased region" description="Basic and acidic residues" evidence="1">
    <location>
        <begin position="131"/>
        <end position="144"/>
    </location>
</feature>
<evidence type="ECO:0000313" key="3">
    <source>
        <dbReference type="EMBL" id="NMJ42451.1"/>
    </source>
</evidence>
<dbReference type="AlphaFoldDB" id="A0A848ED80"/>
<evidence type="ECO:0000256" key="1">
    <source>
        <dbReference type="SAM" id="MobiDB-lite"/>
    </source>
</evidence>
<evidence type="ECO:0000259" key="2">
    <source>
        <dbReference type="PROSITE" id="PS50943"/>
    </source>
</evidence>
<evidence type="ECO:0000313" key="4">
    <source>
        <dbReference type="Proteomes" id="UP000548582"/>
    </source>
</evidence>
<accession>A0A848ED80</accession>
<protein>
    <submittedName>
        <fullName evidence="3">Helix-turn-helix transcriptional regulator</fullName>
    </submittedName>
</protein>
<dbReference type="SMART" id="SM00530">
    <property type="entry name" value="HTH_XRE"/>
    <property type="match status" value="1"/>
</dbReference>
<feature type="domain" description="HTH cro/C1-type" evidence="2">
    <location>
        <begin position="18"/>
        <end position="72"/>
    </location>
</feature>
<organism evidence="3 4">
    <name type="scientific">Neoroseomonas marina</name>
    <dbReference type="NCBI Taxonomy" id="1232220"/>
    <lineage>
        <taxon>Bacteria</taxon>
        <taxon>Pseudomonadati</taxon>
        <taxon>Pseudomonadota</taxon>
        <taxon>Alphaproteobacteria</taxon>
        <taxon>Acetobacterales</taxon>
        <taxon>Acetobacteraceae</taxon>
        <taxon>Neoroseomonas</taxon>
    </lineage>
</organism>
<dbReference type="PROSITE" id="PS50943">
    <property type="entry name" value="HTH_CROC1"/>
    <property type="match status" value="1"/>
</dbReference>
<dbReference type="Proteomes" id="UP000548582">
    <property type="component" value="Unassembled WGS sequence"/>
</dbReference>
<feature type="region of interest" description="Disordered" evidence="1">
    <location>
        <begin position="120"/>
        <end position="144"/>
    </location>
</feature>
<comment type="caution">
    <text evidence="3">The sequence shown here is derived from an EMBL/GenBank/DDBJ whole genome shotgun (WGS) entry which is preliminary data.</text>
</comment>
<reference evidence="3 4" key="1">
    <citation type="submission" date="2020-03" db="EMBL/GenBank/DDBJ databases">
        <authorList>
            <person name="Sun Q."/>
        </authorList>
    </citation>
    <scope>NUCLEOTIDE SEQUENCE [LARGE SCALE GENOMIC DNA]</scope>
    <source>
        <strain evidence="3 4">JC162</strain>
    </source>
</reference>
<dbReference type="SUPFAM" id="SSF47413">
    <property type="entry name" value="lambda repressor-like DNA-binding domains"/>
    <property type="match status" value="1"/>
</dbReference>
<sequence>MLATPSSDVIDAFVCRRLREARLTAGITAATLSLRTGVSAKQISKFELGQNRIHISQLWLFAAALDRPISWFFEGAPTARVSSAGKNRQVEFFDALSQLNIAQIEIISRMAGALVAEARRTHRQARRHRRSGEADDRDLREASR</sequence>
<dbReference type="Gene3D" id="1.10.260.40">
    <property type="entry name" value="lambda repressor-like DNA-binding domains"/>
    <property type="match status" value="1"/>
</dbReference>
<gene>
    <name evidence="3" type="ORF">GWK16_14480</name>
</gene>
<dbReference type="InterPro" id="IPR001387">
    <property type="entry name" value="Cro/C1-type_HTH"/>
</dbReference>